<dbReference type="AlphaFoldDB" id="A0A8S1TZ28"/>
<accession>A0A8S1TZ28</accession>
<gene>
    <name evidence="1" type="ORF">POCTA_138.1.T0340013</name>
</gene>
<keyword evidence="2" id="KW-1185">Reference proteome</keyword>
<organism evidence="1 2">
    <name type="scientific">Paramecium octaurelia</name>
    <dbReference type="NCBI Taxonomy" id="43137"/>
    <lineage>
        <taxon>Eukaryota</taxon>
        <taxon>Sar</taxon>
        <taxon>Alveolata</taxon>
        <taxon>Ciliophora</taxon>
        <taxon>Intramacronucleata</taxon>
        <taxon>Oligohymenophorea</taxon>
        <taxon>Peniculida</taxon>
        <taxon>Parameciidae</taxon>
        <taxon>Paramecium</taxon>
    </lineage>
</organism>
<evidence type="ECO:0000313" key="1">
    <source>
        <dbReference type="EMBL" id="CAD8157518.1"/>
    </source>
</evidence>
<dbReference type="Proteomes" id="UP000683925">
    <property type="component" value="Unassembled WGS sequence"/>
</dbReference>
<name>A0A8S1TZ28_PAROT</name>
<protein>
    <submittedName>
        <fullName evidence="1">Uncharacterized protein</fullName>
    </submittedName>
</protein>
<proteinExistence type="predicted"/>
<reference evidence="1" key="1">
    <citation type="submission" date="2021-01" db="EMBL/GenBank/DDBJ databases">
        <authorList>
            <consortium name="Genoscope - CEA"/>
            <person name="William W."/>
        </authorList>
    </citation>
    <scope>NUCLEOTIDE SEQUENCE</scope>
</reference>
<sequence length="136" mass="16606">MLRCPYSRLILRNEMNNFQQFIINPIYRGRILKQMYPNQITHNENPPQLLQNTRLNGKNQLIQNNGDSIRQVLMEQQGWAGLINQLYLIDFNITIVKNILLIYYRDRIYILQKLKFRLQFLFESFIIKARHNFKFW</sequence>
<evidence type="ECO:0000313" key="2">
    <source>
        <dbReference type="Proteomes" id="UP000683925"/>
    </source>
</evidence>
<comment type="caution">
    <text evidence="1">The sequence shown here is derived from an EMBL/GenBank/DDBJ whole genome shotgun (WGS) entry which is preliminary data.</text>
</comment>
<dbReference type="EMBL" id="CAJJDP010000034">
    <property type="protein sequence ID" value="CAD8157518.1"/>
    <property type="molecule type" value="Genomic_DNA"/>
</dbReference>